<dbReference type="KEGG" id="pfer:IRI77_12250"/>
<sequence>MQFPFTRPAAKLAGILPIAALLLCPYVASGAPILGSAQTFAVFGYAGVTNAHVAPNANTLISGDLGVSISLAAITGFPPGTLTDGAMLGPGSSADQALADANSAAGYLLGLSMTSDLSLSDLGNRTLTAGVYHMSDPTALLTGKLVLDAEGDPNAHFVFQLDHALTTAAASEVQVIHGGPGTQVYWVLGSSATLGAGSAFAGNILAYASVSLGANAHLMGGRVFARSGAVTLIDNFIASDSASQDFGSYGFSGRAPLAEIPEPGTASLLLFGLTASALLRPRSGLMNLLRRLKSRV</sequence>
<protein>
    <submittedName>
        <fullName evidence="3">DUF3494 domain-containing protein</fullName>
    </submittedName>
</protein>
<proteinExistence type="inferred from homology"/>
<evidence type="ECO:0000256" key="1">
    <source>
        <dbReference type="ARBA" id="ARBA00005445"/>
    </source>
</evidence>
<evidence type="ECO:0000256" key="2">
    <source>
        <dbReference type="ARBA" id="ARBA00022729"/>
    </source>
</evidence>
<name>A0A7S7NVP3_PALFE</name>
<dbReference type="EMBL" id="CP063849">
    <property type="protein sequence ID" value="QOY90678.1"/>
    <property type="molecule type" value="Genomic_DNA"/>
</dbReference>
<evidence type="ECO:0000313" key="3">
    <source>
        <dbReference type="EMBL" id="QOY90678.1"/>
    </source>
</evidence>
<evidence type="ECO:0000313" key="4">
    <source>
        <dbReference type="Proteomes" id="UP000593892"/>
    </source>
</evidence>
<reference evidence="3 4" key="1">
    <citation type="submission" date="2020-10" db="EMBL/GenBank/DDBJ databases">
        <title>Complete genome sequence of Paludibaculum fermentans P105T, a facultatively anaerobic acidobacterium capable of dissimilatory Fe(III) reduction.</title>
        <authorList>
            <person name="Dedysh S.N."/>
            <person name="Beletsky A.V."/>
            <person name="Kulichevskaya I.S."/>
            <person name="Mardanov A.V."/>
            <person name="Ravin N.V."/>
        </authorList>
    </citation>
    <scope>NUCLEOTIDE SEQUENCE [LARGE SCALE GENOMIC DNA]</scope>
    <source>
        <strain evidence="3 4">P105</strain>
    </source>
</reference>
<gene>
    <name evidence="3" type="ORF">IRI77_12250</name>
</gene>
<dbReference type="RefSeq" id="WP_194452336.1">
    <property type="nucleotide sequence ID" value="NZ_CP063849.1"/>
</dbReference>
<dbReference type="AlphaFoldDB" id="A0A7S7NVP3"/>
<organism evidence="3 4">
    <name type="scientific">Paludibaculum fermentans</name>
    <dbReference type="NCBI Taxonomy" id="1473598"/>
    <lineage>
        <taxon>Bacteria</taxon>
        <taxon>Pseudomonadati</taxon>
        <taxon>Acidobacteriota</taxon>
        <taxon>Terriglobia</taxon>
        <taxon>Bryobacterales</taxon>
        <taxon>Bryobacteraceae</taxon>
        <taxon>Paludibaculum</taxon>
    </lineage>
</organism>
<dbReference type="InterPro" id="IPR021884">
    <property type="entry name" value="Ice-bd_prot"/>
</dbReference>
<dbReference type="Pfam" id="PF11999">
    <property type="entry name" value="Ice_binding"/>
    <property type="match status" value="1"/>
</dbReference>
<accession>A0A7S7NVP3</accession>
<comment type="similarity">
    <text evidence="1">Belongs to the ice-binding protein family.</text>
</comment>
<dbReference type="Proteomes" id="UP000593892">
    <property type="component" value="Chromosome"/>
</dbReference>
<keyword evidence="2" id="KW-0732">Signal</keyword>
<keyword evidence="4" id="KW-1185">Reference proteome</keyword>